<comment type="catalytic activity">
    <reaction evidence="7 8">
        <text>[protein]-L-isoaspartate + S-adenosyl-L-methionine = [protein]-L-isoaspartate alpha-methyl ester + S-adenosyl-L-homocysteine</text>
        <dbReference type="Rhea" id="RHEA:12705"/>
        <dbReference type="Rhea" id="RHEA-COMP:12143"/>
        <dbReference type="Rhea" id="RHEA-COMP:12144"/>
        <dbReference type="ChEBI" id="CHEBI:57856"/>
        <dbReference type="ChEBI" id="CHEBI:59789"/>
        <dbReference type="ChEBI" id="CHEBI:90596"/>
        <dbReference type="ChEBI" id="CHEBI:90598"/>
        <dbReference type="EC" id="2.1.1.77"/>
    </reaction>
</comment>
<dbReference type="OrthoDB" id="73890at2759"/>
<sequence>MAKITQTWSIICKVRDSFSSLLPLFFSCGLVLLVARFLAPDTIMGVSSSSSSNIAMVAALKKNNILTSTVAAEAMKQIDRADFVLPDTPAYVDSPQPIGHGATISAPHMHGYCLSLLSDYLKPGSAVLDVGSGSGYLTAVFALMVGENGRAVGVEHIPELVERSIQSIKKGNAAHLLETGRLSVHASDGKLGYPDAAPYDAIHVGAAAAVVPDALVSQLKPGGRMVIPVGQFMQDLIVIDKKSDGSLKQHSEMGVRYVPLV</sequence>
<dbReference type="Pfam" id="PF01135">
    <property type="entry name" value="PCMT"/>
    <property type="match status" value="1"/>
</dbReference>
<gene>
    <name evidence="10" type="ORF">KP509_23G017200</name>
</gene>
<dbReference type="FunFam" id="3.40.50.150:FF:000027">
    <property type="entry name" value="Protein-L-isoaspartate O-methyltransferase"/>
    <property type="match status" value="1"/>
</dbReference>
<evidence type="ECO:0000313" key="10">
    <source>
        <dbReference type="EMBL" id="KAH7301240.1"/>
    </source>
</evidence>
<name>A0A8T2RXX2_CERRI</name>
<evidence type="ECO:0000256" key="4">
    <source>
        <dbReference type="ARBA" id="ARBA00022603"/>
    </source>
</evidence>
<protein>
    <recommendedName>
        <fullName evidence="8">Protein-L-isoaspartate O-methyltransferase</fullName>
        <ecNumber evidence="8">2.1.1.77</ecNumber>
    </recommendedName>
</protein>
<keyword evidence="9" id="KW-0812">Transmembrane</keyword>
<keyword evidence="9" id="KW-0472">Membrane</keyword>
<dbReference type="PROSITE" id="PS51257">
    <property type="entry name" value="PROKAR_LIPOPROTEIN"/>
    <property type="match status" value="1"/>
</dbReference>
<evidence type="ECO:0000256" key="6">
    <source>
        <dbReference type="ARBA" id="ARBA00022691"/>
    </source>
</evidence>
<accession>A0A8T2RXX2</accession>
<dbReference type="PROSITE" id="PS01279">
    <property type="entry name" value="PCMT"/>
    <property type="match status" value="1"/>
</dbReference>
<evidence type="ECO:0000256" key="3">
    <source>
        <dbReference type="ARBA" id="ARBA00022490"/>
    </source>
</evidence>
<dbReference type="InterPro" id="IPR000682">
    <property type="entry name" value="PCMT"/>
</dbReference>
<dbReference type="CDD" id="cd02440">
    <property type="entry name" value="AdoMet_MTases"/>
    <property type="match status" value="1"/>
</dbReference>
<evidence type="ECO:0000256" key="8">
    <source>
        <dbReference type="RuleBase" id="RU003802"/>
    </source>
</evidence>
<keyword evidence="11" id="KW-1185">Reference proteome</keyword>
<dbReference type="EC" id="2.1.1.77" evidence="8"/>
<keyword evidence="9" id="KW-1133">Transmembrane helix</keyword>
<evidence type="ECO:0000256" key="7">
    <source>
        <dbReference type="ARBA" id="ARBA00029295"/>
    </source>
</evidence>
<evidence type="ECO:0000313" key="11">
    <source>
        <dbReference type="Proteomes" id="UP000825935"/>
    </source>
</evidence>
<feature type="transmembrane region" description="Helical" evidence="9">
    <location>
        <begin position="21"/>
        <end position="39"/>
    </location>
</feature>
<dbReference type="NCBIfam" id="TIGR00080">
    <property type="entry name" value="pimt"/>
    <property type="match status" value="1"/>
</dbReference>
<dbReference type="Proteomes" id="UP000825935">
    <property type="component" value="Chromosome 23"/>
</dbReference>
<dbReference type="GO" id="GO:0004719">
    <property type="term" value="F:protein-L-isoaspartate (D-aspartate) O-methyltransferase activity"/>
    <property type="evidence" value="ECO:0007669"/>
    <property type="project" value="UniProtKB-UniRule"/>
</dbReference>
<dbReference type="SUPFAM" id="SSF53335">
    <property type="entry name" value="S-adenosyl-L-methionine-dependent methyltransferases"/>
    <property type="match status" value="1"/>
</dbReference>
<evidence type="ECO:0000256" key="1">
    <source>
        <dbReference type="ARBA" id="ARBA00004496"/>
    </source>
</evidence>
<comment type="caution">
    <text evidence="10">The sequence shown here is derived from an EMBL/GenBank/DDBJ whole genome shotgun (WGS) entry which is preliminary data.</text>
</comment>
<dbReference type="Gene3D" id="3.40.50.150">
    <property type="entry name" value="Vaccinia Virus protein VP39"/>
    <property type="match status" value="1"/>
</dbReference>
<keyword evidence="6 8" id="KW-0949">S-adenosyl-L-methionine</keyword>
<dbReference type="PANTHER" id="PTHR11579:SF0">
    <property type="entry name" value="PROTEIN-L-ISOASPARTATE(D-ASPARTATE) O-METHYLTRANSFERASE"/>
    <property type="match status" value="1"/>
</dbReference>
<reference evidence="10 11" key="1">
    <citation type="submission" date="2021-08" db="EMBL/GenBank/DDBJ databases">
        <title>WGS assembly of Ceratopteris richardii.</title>
        <authorList>
            <person name="Marchant D.B."/>
            <person name="Chen G."/>
            <person name="Jenkins J."/>
            <person name="Shu S."/>
            <person name="Leebens-Mack J."/>
            <person name="Grimwood J."/>
            <person name="Schmutz J."/>
            <person name="Soltis P."/>
            <person name="Soltis D."/>
            <person name="Chen Z.-H."/>
        </authorList>
    </citation>
    <scope>NUCLEOTIDE SEQUENCE [LARGE SCALE GENOMIC DNA]</scope>
    <source>
        <strain evidence="10">Whitten #5841</strain>
        <tissue evidence="10">Leaf</tissue>
    </source>
</reference>
<keyword evidence="5 8" id="KW-0808">Transferase</keyword>
<evidence type="ECO:0000256" key="9">
    <source>
        <dbReference type="SAM" id="Phobius"/>
    </source>
</evidence>
<organism evidence="10 11">
    <name type="scientific">Ceratopteris richardii</name>
    <name type="common">Triangle waterfern</name>
    <dbReference type="NCBI Taxonomy" id="49495"/>
    <lineage>
        <taxon>Eukaryota</taxon>
        <taxon>Viridiplantae</taxon>
        <taxon>Streptophyta</taxon>
        <taxon>Embryophyta</taxon>
        <taxon>Tracheophyta</taxon>
        <taxon>Polypodiopsida</taxon>
        <taxon>Polypodiidae</taxon>
        <taxon>Polypodiales</taxon>
        <taxon>Pteridineae</taxon>
        <taxon>Pteridaceae</taxon>
        <taxon>Parkerioideae</taxon>
        <taxon>Ceratopteris</taxon>
    </lineage>
</organism>
<dbReference type="GO" id="GO:0030091">
    <property type="term" value="P:protein repair"/>
    <property type="evidence" value="ECO:0007669"/>
    <property type="project" value="UniProtKB-ARBA"/>
</dbReference>
<evidence type="ECO:0000256" key="2">
    <source>
        <dbReference type="ARBA" id="ARBA00005369"/>
    </source>
</evidence>
<keyword evidence="4 8" id="KW-0489">Methyltransferase</keyword>
<dbReference type="GO" id="GO:0005737">
    <property type="term" value="C:cytoplasm"/>
    <property type="evidence" value="ECO:0007669"/>
    <property type="project" value="UniProtKB-SubCell"/>
</dbReference>
<dbReference type="GO" id="GO:0032259">
    <property type="term" value="P:methylation"/>
    <property type="evidence" value="ECO:0007669"/>
    <property type="project" value="UniProtKB-KW"/>
</dbReference>
<evidence type="ECO:0000256" key="5">
    <source>
        <dbReference type="ARBA" id="ARBA00022679"/>
    </source>
</evidence>
<comment type="similarity">
    <text evidence="2 8">Belongs to the methyltransferase superfamily. L-isoaspartyl/D-aspartyl protein methyltransferase family.</text>
</comment>
<dbReference type="AlphaFoldDB" id="A0A8T2RXX2"/>
<keyword evidence="3" id="KW-0963">Cytoplasm</keyword>
<proteinExistence type="inferred from homology"/>
<comment type="subcellular location">
    <subcellularLocation>
        <location evidence="1">Cytoplasm</location>
    </subcellularLocation>
</comment>
<dbReference type="EMBL" id="CM035428">
    <property type="protein sequence ID" value="KAH7301240.1"/>
    <property type="molecule type" value="Genomic_DNA"/>
</dbReference>
<dbReference type="InterPro" id="IPR029063">
    <property type="entry name" value="SAM-dependent_MTases_sf"/>
</dbReference>
<dbReference type="PANTHER" id="PTHR11579">
    <property type="entry name" value="PROTEIN-L-ISOASPARTATE O-METHYLTRANSFERASE"/>
    <property type="match status" value="1"/>
</dbReference>